<protein>
    <submittedName>
        <fullName evidence="1">Uncharacterized protein</fullName>
    </submittedName>
</protein>
<dbReference type="EMBL" id="CP143423">
    <property type="protein sequence ID" value="WVX49654.1"/>
    <property type="molecule type" value="Genomic_DNA"/>
</dbReference>
<dbReference type="Proteomes" id="UP001318682">
    <property type="component" value="Chromosome"/>
</dbReference>
<gene>
    <name evidence="1" type="ORF">ROLI_027490</name>
</gene>
<organism evidence="1 2">
    <name type="scientific">Roseobacter fucihabitans</name>
    <dbReference type="NCBI Taxonomy" id="1537242"/>
    <lineage>
        <taxon>Bacteria</taxon>
        <taxon>Pseudomonadati</taxon>
        <taxon>Pseudomonadota</taxon>
        <taxon>Alphaproteobacteria</taxon>
        <taxon>Rhodobacterales</taxon>
        <taxon>Roseobacteraceae</taxon>
        <taxon>Roseobacter</taxon>
    </lineage>
</organism>
<evidence type="ECO:0000313" key="1">
    <source>
        <dbReference type="EMBL" id="WVX49654.1"/>
    </source>
</evidence>
<dbReference type="RefSeq" id="WP_187430345.1">
    <property type="nucleotide sequence ID" value="NZ_CP143423.1"/>
</dbReference>
<proteinExistence type="predicted"/>
<reference evidence="2" key="1">
    <citation type="submission" date="2024-01" db="EMBL/GenBank/DDBJ databases">
        <title>Roseobacter fucihabitans sp. nov., isolated from the brown alga Fucus spiralis.</title>
        <authorList>
            <person name="Hahnke S."/>
            <person name="Berger M."/>
            <person name="Schlingloff A."/>
            <person name="Athale I."/>
            <person name="Neumann-Schaal M."/>
            <person name="Adenaya A."/>
            <person name="Poehlein A."/>
            <person name="Daniel R."/>
            <person name="Pertersen J."/>
            <person name="Brinkhoff T."/>
        </authorList>
    </citation>
    <scope>NUCLEOTIDE SEQUENCE [LARGE SCALE GENOMIC DNA]</scope>
    <source>
        <strain evidence="2">B14</strain>
    </source>
</reference>
<sequence>MQQTKPLEEITIDELDAILAEACAKVIAESFAEGVPIIHRDEEKTCREWPDGHSEVIHERMRPETKP</sequence>
<keyword evidence="2" id="KW-1185">Reference proteome</keyword>
<name>A0ABZ2BUH0_9RHOB</name>
<accession>A0ABZ2BUH0</accession>
<evidence type="ECO:0000313" key="2">
    <source>
        <dbReference type="Proteomes" id="UP001318682"/>
    </source>
</evidence>